<dbReference type="OrthoDB" id="2416822at2759"/>
<dbReference type="EMBL" id="CAMKVN010011664">
    <property type="protein sequence ID" value="CAI2194929.1"/>
    <property type="molecule type" value="Genomic_DNA"/>
</dbReference>
<dbReference type="Proteomes" id="UP001153678">
    <property type="component" value="Unassembled WGS sequence"/>
</dbReference>
<reference evidence="1" key="1">
    <citation type="submission" date="2022-08" db="EMBL/GenBank/DDBJ databases">
        <authorList>
            <person name="Kallberg Y."/>
            <person name="Tangrot J."/>
            <person name="Rosling A."/>
        </authorList>
    </citation>
    <scope>NUCLEOTIDE SEQUENCE</scope>
    <source>
        <strain evidence="1">Wild A</strain>
    </source>
</reference>
<accession>A0A9W4X8Y3</accession>
<gene>
    <name evidence="1" type="ORF">FWILDA_LOCUS16822</name>
</gene>
<evidence type="ECO:0000313" key="1">
    <source>
        <dbReference type="EMBL" id="CAI2194929.1"/>
    </source>
</evidence>
<keyword evidence="2" id="KW-1185">Reference proteome</keyword>
<proteinExistence type="predicted"/>
<organism evidence="1 2">
    <name type="scientific">Funneliformis geosporum</name>
    <dbReference type="NCBI Taxonomy" id="1117311"/>
    <lineage>
        <taxon>Eukaryota</taxon>
        <taxon>Fungi</taxon>
        <taxon>Fungi incertae sedis</taxon>
        <taxon>Mucoromycota</taxon>
        <taxon>Glomeromycotina</taxon>
        <taxon>Glomeromycetes</taxon>
        <taxon>Glomerales</taxon>
        <taxon>Glomeraceae</taxon>
        <taxon>Funneliformis</taxon>
    </lineage>
</organism>
<name>A0A9W4X8Y3_9GLOM</name>
<comment type="caution">
    <text evidence="1">The sequence shown here is derived from an EMBL/GenBank/DDBJ whole genome shotgun (WGS) entry which is preliminary data.</text>
</comment>
<protein>
    <submittedName>
        <fullName evidence="1">18219_t:CDS:1</fullName>
    </submittedName>
</protein>
<sequence length="129" mass="15354">HLFMGLFPPMLEVIPTRFRQRQARVYLYNVTRSLLLSGRAETNISSNFWVYVVSKIRPRFMTSCLMLWEEPARKMIPTFLPTIIRETCGEFVSSYNELRMEILPEKLEHDRSWKEEEEILAEVTKRILG</sequence>
<evidence type="ECO:0000313" key="2">
    <source>
        <dbReference type="Proteomes" id="UP001153678"/>
    </source>
</evidence>
<feature type="non-terminal residue" evidence="1">
    <location>
        <position position="1"/>
    </location>
</feature>
<dbReference type="AlphaFoldDB" id="A0A9W4X8Y3"/>
<feature type="non-terminal residue" evidence="1">
    <location>
        <position position="129"/>
    </location>
</feature>